<evidence type="ECO:0000313" key="2">
    <source>
        <dbReference type="EMBL" id="KAL0275524.1"/>
    </source>
</evidence>
<dbReference type="EMBL" id="JARGDH010000002">
    <property type="protein sequence ID" value="KAL0275524.1"/>
    <property type="molecule type" value="Genomic_DNA"/>
</dbReference>
<organism evidence="2">
    <name type="scientific">Menopon gallinae</name>
    <name type="common">poultry shaft louse</name>
    <dbReference type="NCBI Taxonomy" id="328185"/>
    <lineage>
        <taxon>Eukaryota</taxon>
        <taxon>Metazoa</taxon>
        <taxon>Ecdysozoa</taxon>
        <taxon>Arthropoda</taxon>
        <taxon>Hexapoda</taxon>
        <taxon>Insecta</taxon>
        <taxon>Pterygota</taxon>
        <taxon>Neoptera</taxon>
        <taxon>Paraneoptera</taxon>
        <taxon>Psocodea</taxon>
        <taxon>Troctomorpha</taxon>
        <taxon>Phthiraptera</taxon>
        <taxon>Amblycera</taxon>
        <taxon>Menoponidae</taxon>
        <taxon>Menopon</taxon>
    </lineage>
</organism>
<feature type="chain" id="PRO_5043329699" evidence="1">
    <location>
        <begin position="19"/>
        <end position="67"/>
    </location>
</feature>
<comment type="caution">
    <text evidence="2">The sequence shown here is derived from an EMBL/GenBank/DDBJ whole genome shotgun (WGS) entry which is preliminary data.</text>
</comment>
<gene>
    <name evidence="2" type="ORF">PYX00_003348</name>
</gene>
<protein>
    <submittedName>
        <fullName evidence="2">Uncharacterized protein</fullName>
    </submittedName>
</protein>
<evidence type="ECO:0000256" key="1">
    <source>
        <dbReference type="SAM" id="SignalP"/>
    </source>
</evidence>
<keyword evidence="1" id="KW-0732">Signal</keyword>
<feature type="signal peptide" evidence="1">
    <location>
        <begin position="1"/>
        <end position="18"/>
    </location>
</feature>
<sequence length="67" mass="7275">MMKLVLFFVLAIVALASAGLLVGPSDFEAESTQQVHSPFAYSSSSRVQSFNNYAYLAQVPVAAAYYH</sequence>
<dbReference type="AlphaFoldDB" id="A0AAW2I050"/>
<reference evidence="2" key="1">
    <citation type="journal article" date="2024" name="Gigascience">
        <title>Chromosome-level genome of the poultry shaft louse Menopon gallinae provides insight into the host-switching and adaptive evolution of parasitic lice.</title>
        <authorList>
            <person name="Xu Y."/>
            <person name="Ma L."/>
            <person name="Liu S."/>
            <person name="Liang Y."/>
            <person name="Liu Q."/>
            <person name="He Z."/>
            <person name="Tian L."/>
            <person name="Duan Y."/>
            <person name="Cai W."/>
            <person name="Li H."/>
            <person name="Song F."/>
        </authorList>
    </citation>
    <scope>NUCLEOTIDE SEQUENCE</scope>
    <source>
        <strain evidence="2">Cailab_2023a</strain>
    </source>
</reference>
<proteinExistence type="predicted"/>
<name>A0AAW2I050_9NEOP</name>
<accession>A0AAW2I050</accession>